<protein>
    <recommendedName>
        <fullName evidence="3">ArsA HSP20-like domain-containing protein</fullName>
    </recommendedName>
</protein>
<accession>A0A2S7MXJ6</accession>
<comment type="caution">
    <text evidence="1">The sequence shown here is derived from an EMBL/GenBank/DDBJ whole genome shotgun (WGS) entry which is preliminary data.</text>
</comment>
<dbReference type="OrthoDB" id="2942082at2"/>
<dbReference type="AlphaFoldDB" id="A0A2S7MXJ6"/>
<evidence type="ECO:0008006" key="3">
    <source>
        <dbReference type="Google" id="ProtNLM"/>
    </source>
</evidence>
<gene>
    <name evidence="1" type="ORF">CYL18_13780</name>
</gene>
<dbReference type="EMBL" id="PKOZ01000009">
    <property type="protein sequence ID" value="PQD94475.1"/>
    <property type="molecule type" value="Genomic_DNA"/>
</dbReference>
<proteinExistence type="predicted"/>
<evidence type="ECO:0000313" key="2">
    <source>
        <dbReference type="Proteomes" id="UP000239663"/>
    </source>
</evidence>
<sequence>MCSSQWGQEEENAMLGSFYLDPFTTYLDEMQFRVDLFEVDDGYVIEAERKQTAEKDIFIEINQESCSISLQHPEGMKERTILFPFSLENLSIRIELANELIQIYVSRQANTLQKGPFSLWIPINEAK</sequence>
<dbReference type="InterPro" id="IPR008978">
    <property type="entry name" value="HSP20-like_chaperone"/>
</dbReference>
<keyword evidence="2" id="KW-1185">Reference proteome</keyword>
<dbReference type="SUPFAM" id="SSF49764">
    <property type="entry name" value="HSP20-like chaperones"/>
    <property type="match status" value="1"/>
</dbReference>
<reference evidence="1 2" key="1">
    <citation type="submission" date="2017-12" db="EMBL/GenBank/DDBJ databases">
        <title>Taxonomic description and draft genome of Pradoshia cofamensis Gen. nov., sp. nov., a thermotolerant bacillale isolated from anterior gut of earthworm Eisenia fetida.</title>
        <authorList>
            <person name="Saha T."/>
            <person name="Chakraborty R."/>
        </authorList>
    </citation>
    <scope>NUCLEOTIDE SEQUENCE [LARGE SCALE GENOMIC DNA]</scope>
    <source>
        <strain evidence="1 2">EAG3</strain>
    </source>
</reference>
<name>A0A2S7MXJ6_9BACI</name>
<dbReference type="RefSeq" id="WP_104850113.1">
    <property type="nucleotide sequence ID" value="NZ_PKOZ01000009.1"/>
</dbReference>
<organism evidence="1 2">
    <name type="scientific">Pradoshia eiseniae</name>
    <dbReference type="NCBI Taxonomy" id="2064768"/>
    <lineage>
        <taxon>Bacteria</taxon>
        <taxon>Bacillati</taxon>
        <taxon>Bacillota</taxon>
        <taxon>Bacilli</taxon>
        <taxon>Bacillales</taxon>
        <taxon>Bacillaceae</taxon>
        <taxon>Pradoshia</taxon>
    </lineage>
</organism>
<evidence type="ECO:0000313" key="1">
    <source>
        <dbReference type="EMBL" id="PQD94475.1"/>
    </source>
</evidence>
<dbReference type="Proteomes" id="UP000239663">
    <property type="component" value="Unassembled WGS sequence"/>
</dbReference>
<dbReference type="Gene3D" id="2.60.40.790">
    <property type="match status" value="1"/>
</dbReference>